<feature type="compositionally biased region" description="Polar residues" evidence="3">
    <location>
        <begin position="8"/>
        <end position="46"/>
    </location>
</feature>
<comment type="caution">
    <text evidence="5">The sequence shown here is derived from an EMBL/GenBank/DDBJ whole genome shotgun (WGS) entry which is preliminary data.</text>
</comment>
<proteinExistence type="predicted"/>
<dbReference type="InterPro" id="IPR003439">
    <property type="entry name" value="ABC_transporter-like_ATP-bd"/>
</dbReference>
<feature type="non-terminal residue" evidence="5">
    <location>
        <position position="269"/>
    </location>
</feature>
<dbReference type="PANTHER" id="PTHR43158:SF2">
    <property type="entry name" value="SKFA PEPTIDE EXPORT ATP-BINDING PROTEIN SKFE"/>
    <property type="match status" value="1"/>
</dbReference>
<dbReference type="InterPro" id="IPR003593">
    <property type="entry name" value="AAA+_ATPase"/>
</dbReference>
<evidence type="ECO:0000256" key="3">
    <source>
        <dbReference type="SAM" id="MobiDB-lite"/>
    </source>
</evidence>
<dbReference type="GO" id="GO:0005524">
    <property type="term" value="F:ATP binding"/>
    <property type="evidence" value="ECO:0007669"/>
    <property type="project" value="UniProtKB-KW"/>
</dbReference>
<protein>
    <submittedName>
        <fullName evidence="5">ABC transporter, ATP-binding domain-containing protein</fullName>
    </submittedName>
</protein>
<gene>
    <name evidence="5" type="ORF">IE077_001056</name>
</gene>
<dbReference type="SUPFAM" id="SSF52540">
    <property type="entry name" value="P-loop containing nucleoside triphosphate hydrolases"/>
    <property type="match status" value="1"/>
</dbReference>
<keyword evidence="6" id="KW-1185">Reference proteome</keyword>
<keyword evidence="1" id="KW-0547">Nucleotide-binding</keyword>
<dbReference type="PANTHER" id="PTHR43158">
    <property type="entry name" value="SKFA PEPTIDE EXPORT ATP-BINDING PROTEIN SKFE"/>
    <property type="match status" value="1"/>
</dbReference>
<evidence type="ECO:0000256" key="2">
    <source>
        <dbReference type="ARBA" id="ARBA00022840"/>
    </source>
</evidence>
<dbReference type="InterPro" id="IPR027417">
    <property type="entry name" value="P-loop_NTPase"/>
</dbReference>
<dbReference type="PROSITE" id="PS50893">
    <property type="entry name" value="ABC_TRANSPORTER_2"/>
    <property type="match status" value="1"/>
</dbReference>
<name>A0ABQ7JDN0_9APIC</name>
<feature type="region of interest" description="Disordered" evidence="3">
    <location>
        <begin position="8"/>
        <end position="47"/>
    </location>
</feature>
<dbReference type="EMBL" id="JADAQX010000086">
    <property type="protein sequence ID" value="KAF8822091.1"/>
    <property type="molecule type" value="Genomic_DNA"/>
</dbReference>
<accession>A0ABQ7JDN0</accession>
<dbReference type="Gene3D" id="3.40.50.300">
    <property type="entry name" value="P-loop containing nucleotide triphosphate hydrolases"/>
    <property type="match status" value="1"/>
</dbReference>
<reference evidence="5 6" key="1">
    <citation type="journal article" date="2020" name="bioRxiv">
        <title>Metabolic contributions of an alphaproteobacterial endosymbiont in the apicomplexan Cardiosporidium cionae.</title>
        <authorList>
            <person name="Hunter E.S."/>
            <person name="Paight C.J."/>
            <person name="Lane C.E."/>
        </authorList>
    </citation>
    <scope>NUCLEOTIDE SEQUENCE [LARGE SCALE GENOMIC DNA]</scope>
    <source>
        <strain evidence="5">ESH_2018</strain>
    </source>
</reference>
<dbReference type="Pfam" id="PF00005">
    <property type="entry name" value="ABC_tran"/>
    <property type="match status" value="1"/>
</dbReference>
<keyword evidence="2 5" id="KW-0067">ATP-binding</keyword>
<dbReference type="SMART" id="SM00382">
    <property type="entry name" value="AAA"/>
    <property type="match status" value="1"/>
</dbReference>
<feature type="domain" description="ABC transporter" evidence="4">
    <location>
        <begin position="54"/>
        <end position="269"/>
    </location>
</feature>
<evidence type="ECO:0000313" key="6">
    <source>
        <dbReference type="Proteomes" id="UP000823046"/>
    </source>
</evidence>
<evidence type="ECO:0000313" key="5">
    <source>
        <dbReference type="EMBL" id="KAF8822091.1"/>
    </source>
</evidence>
<evidence type="ECO:0000256" key="1">
    <source>
        <dbReference type="ARBA" id="ARBA00022741"/>
    </source>
</evidence>
<evidence type="ECO:0000259" key="4">
    <source>
        <dbReference type="PROSITE" id="PS50893"/>
    </source>
</evidence>
<sequence>MFLQFFSLQNPQNSMSSDESLQGSKPEGNNGTDTGIEQATLSPSTDRNPHEIAIKLNNLSYSYRIWVTKESPNCLSDINLEIPSGSRVLVVGLNGAGKSTLLSILGGRKLVPPESARIFDRSVFHDLTLQRHVLYLGDAWKQEYCYDISVKELLSSHVGTKRFDYLVDILDIDLSWSLSLISDGQRRRCQLLANLLEKKDVYILDEVTSDLDLLAREGLMRLLQTESEDRKATVLYATHIFDNMEGWPSHILYLRNGRVECFSKLNSLQ</sequence>
<organism evidence="5 6">
    <name type="scientific">Cardiosporidium cionae</name>
    <dbReference type="NCBI Taxonomy" id="476202"/>
    <lineage>
        <taxon>Eukaryota</taxon>
        <taxon>Sar</taxon>
        <taxon>Alveolata</taxon>
        <taxon>Apicomplexa</taxon>
        <taxon>Aconoidasida</taxon>
        <taxon>Nephromycida</taxon>
        <taxon>Cardiosporidium</taxon>
    </lineage>
</organism>
<dbReference type="Proteomes" id="UP000823046">
    <property type="component" value="Unassembled WGS sequence"/>
</dbReference>